<reference evidence="2 3" key="1">
    <citation type="journal article" date="2016" name="Nat. Commun.">
        <title>Thousands of microbial genomes shed light on interconnected biogeochemical processes in an aquifer system.</title>
        <authorList>
            <person name="Anantharaman K."/>
            <person name="Brown C.T."/>
            <person name="Hug L.A."/>
            <person name="Sharon I."/>
            <person name="Castelle C.J."/>
            <person name="Probst A.J."/>
            <person name="Thomas B.C."/>
            <person name="Singh A."/>
            <person name="Wilkins M.J."/>
            <person name="Karaoz U."/>
            <person name="Brodie E.L."/>
            <person name="Williams K.H."/>
            <person name="Hubbard S.S."/>
            <person name="Banfield J.F."/>
        </authorList>
    </citation>
    <scope>NUCLEOTIDE SEQUENCE [LARGE SCALE GENOMIC DNA]</scope>
</reference>
<sequence length="81" mass="9142">MYRPESKKGLYLVIIIAFASIIGWVFLYFYKPALIEASCSDVAAGSSRLFANKKNGLDPNYDYNYIKARCLEDAEYAASNK</sequence>
<dbReference type="EMBL" id="MGHA01000025">
    <property type="protein sequence ID" value="OGM59854.1"/>
    <property type="molecule type" value="Genomic_DNA"/>
</dbReference>
<keyword evidence="1" id="KW-0812">Transmembrane</keyword>
<dbReference type="STRING" id="1802514.A2955_00550"/>
<feature type="transmembrane region" description="Helical" evidence="1">
    <location>
        <begin position="9"/>
        <end position="30"/>
    </location>
</feature>
<protein>
    <submittedName>
        <fullName evidence="2">Uncharacterized protein</fullName>
    </submittedName>
</protein>
<comment type="caution">
    <text evidence="2">The sequence shown here is derived from an EMBL/GenBank/DDBJ whole genome shotgun (WGS) entry which is preliminary data.</text>
</comment>
<keyword evidence="1" id="KW-1133">Transmembrane helix</keyword>
<dbReference type="AlphaFoldDB" id="A0A1F8B734"/>
<evidence type="ECO:0000313" key="2">
    <source>
        <dbReference type="EMBL" id="OGM59854.1"/>
    </source>
</evidence>
<evidence type="ECO:0000256" key="1">
    <source>
        <dbReference type="SAM" id="Phobius"/>
    </source>
</evidence>
<gene>
    <name evidence="2" type="ORF">A2955_00550</name>
</gene>
<name>A0A1F8B734_9BACT</name>
<organism evidence="2 3">
    <name type="scientific">Candidatus Woesebacteria bacterium RIFCSPLOWO2_01_FULL_37_19</name>
    <dbReference type="NCBI Taxonomy" id="1802514"/>
    <lineage>
        <taxon>Bacteria</taxon>
        <taxon>Candidatus Woeseibacteriota</taxon>
    </lineage>
</organism>
<accession>A0A1F8B734</accession>
<dbReference type="Proteomes" id="UP000177501">
    <property type="component" value="Unassembled WGS sequence"/>
</dbReference>
<evidence type="ECO:0000313" key="3">
    <source>
        <dbReference type="Proteomes" id="UP000177501"/>
    </source>
</evidence>
<keyword evidence="1" id="KW-0472">Membrane</keyword>
<proteinExistence type="predicted"/>